<feature type="chain" id="PRO_5003515680" description="MetA-pathway of phenol degradation" evidence="1">
    <location>
        <begin position="26"/>
        <end position="291"/>
    </location>
</feature>
<feature type="signal peptide" evidence="1">
    <location>
        <begin position="1"/>
        <end position="25"/>
    </location>
</feature>
<keyword evidence="1" id="KW-0732">Signal</keyword>
<reference evidence="2 3" key="1">
    <citation type="journal article" date="2012" name="Stand. Genomic Sci.">
        <title>Genome sequence of the orange-pigmented seawater bacterium Owenweeksia hongkongensis type strain (UST20020801(T)).</title>
        <authorList>
            <person name="Riedel T."/>
            <person name="Held B."/>
            <person name="Nolan M."/>
            <person name="Lucas S."/>
            <person name="Lapidus A."/>
            <person name="Tice H."/>
            <person name="Del Rio T.G."/>
            <person name="Cheng J.F."/>
            <person name="Han C."/>
            <person name="Tapia R."/>
            <person name="Goodwin L.A."/>
            <person name="Pitluck S."/>
            <person name="Liolios K."/>
            <person name="Mavromatis K."/>
            <person name="Pagani I."/>
            <person name="Ivanova N."/>
            <person name="Mikhailova N."/>
            <person name="Pati A."/>
            <person name="Chen A."/>
            <person name="Palaniappan K."/>
            <person name="Rohde M."/>
            <person name="Tindall B.J."/>
            <person name="Detter J.C."/>
            <person name="Goker M."/>
            <person name="Woyke T."/>
            <person name="Bristow J."/>
            <person name="Eisen J.A."/>
            <person name="Markowitz V."/>
            <person name="Hugenholtz P."/>
            <person name="Klenk H.P."/>
            <person name="Kyrpides N.C."/>
        </authorList>
    </citation>
    <scope>NUCLEOTIDE SEQUENCE</scope>
    <source>
        <strain evidence="3">DSM 17368 / JCM 12287 / NRRL B-23963</strain>
    </source>
</reference>
<dbReference type="HOGENOM" id="CLU_1076912_0_0_10"/>
<dbReference type="AlphaFoldDB" id="G8R5X7"/>
<evidence type="ECO:0008006" key="4">
    <source>
        <dbReference type="Google" id="ProtNLM"/>
    </source>
</evidence>
<dbReference type="eggNOG" id="ENOG5032JSC">
    <property type="taxonomic scope" value="Bacteria"/>
</dbReference>
<dbReference type="STRING" id="926562.Oweho_0103"/>
<dbReference type="EMBL" id="CP003156">
    <property type="protein sequence ID" value="AEV31125.1"/>
    <property type="molecule type" value="Genomic_DNA"/>
</dbReference>
<evidence type="ECO:0000313" key="3">
    <source>
        <dbReference type="Proteomes" id="UP000005631"/>
    </source>
</evidence>
<dbReference type="OrthoDB" id="1014491at2"/>
<keyword evidence="3" id="KW-1185">Reference proteome</keyword>
<dbReference type="RefSeq" id="WP_014200486.1">
    <property type="nucleotide sequence ID" value="NC_016599.1"/>
</dbReference>
<name>G8R5X7_OWEHD</name>
<dbReference type="Proteomes" id="UP000005631">
    <property type="component" value="Chromosome"/>
</dbReference>
<organism evidence="2 3">
    <name type="scientific">Owenweeksia hongkongensis (strain DSM 17368 / CIP 108786 / JCM 12287 / NRRL B-23963 / UST20020801)</name>
    <dbReference type="NCBI Taxonomy" id="926562"/>
    <lineage>
        <taxon>Bacteria</taxon>
        <taxon>Pseudomonadati</taxon>
        <taxon>Bacteroidota</taxon>
        <taxon>Flavobacteriia</taxon>
        <taxon>Flavobacteriales</taxon>
        <taxon>Owenweeksiaceae</taxon>
        <taxon>Owenweeksia</taxon>
    </lineage>
</organism>
<evidence type="ECO:0000256" key="1">
    <source>
        <dbReference type="SAM" id="SignalP"/>
    </source>
</evidence>
<protein>
    <recommendedName>
        <fullName evidence="4">MetA-pathway of phenol degradation</fullName>
    </recommendedName>
</protein>
<proteinExistence type="predicted"/>
<sequence>MINKFLNRSRLVLLFVFAFSGIIQAQYNETIRTGRPGQSINPFTTGKGILQFQQGYVYDQEKADIDPNTLSLDRDGIAKNSTFENVIRYGIAENIEINAAVDYKWENWRYYSNLPDEDIQSNYLSTFDIGARMHLVGQNKGVPDIAVQARLGMGQYFQNGEFEVKDVKITGAFAWQLTERNGLTVNIIPIIDIAGFESSKINYTLAYSYAITDKLGVFIENYGTIFLESDVNNGSYEDFRTYFDGGFSYLISNNVQLDILGGYGYNRPLVGTPIESYFVSAGISWRILTAK</sequence>
<evidence type="ECO:0000313" key="2">
    <source>
        <dbReference type="EMBL" id="AEV31125.1"/>
    </source>
</evidence>
<gene>
    <name evidence="2" type="ordered locus">Oweho_0103</name>
</gene>
<dbReference type="KEGG" id="oho:Oweho_0103"/>
<dbReference type="InterPro" id="IPR025737">
    <property type="entry name" value="FApF"/>
</dbReference>
<dbReference type="Pfam" id="PF13557">
    <property type="entry name" value="Phenol_MetA_deg"/>
    <property type="match status" value="1"/>
</dbReference>
<accession>G8R5X7</accession>